<reference evidence="3 4" key="1">
    <citation type="submission" date="2015-11" db="EMBL/GenBank/DDBJ databases">
        <title>Expanding the genomic diversity of Burkholderia species for the development of highly accurate diagnostics.</title>
        <authorList>
            <person name="Sahl J."/>
            <person name="Keim P."/>
            <person name="Wagner D."/>
        </authorList>
    </citation>
    <scope>NUCLEOTIDE SEQUENCE [LARGE SCALE GENOMIC DNA]</scope>
    <source>
        <strain evidence="3 4">MSMB2036</strain>
    </source>
</reference>
<evidence type="ECO:0000313" key="4">
    <source>
        <dbReference type="Proteomes" id="UP000064029"/>
    </source>
</evidence>
<dbReference type="AlphaFoldDB" id="A0A103QVM5"/>
<dbReference type="InterPro" id="IPR006497">
    <property type="entry name" value="Phage_lambda_VrpO_N"/>
</dbReference>
<name>A0A103QVM5_9BURK</name>
<dbReference type="GO" id="GO:0006260">
    <property type="term" value="P:DNA replication"/>
    <property type="evidence" value="ECO:0007669"/>
    <property type="project" value="InterPro"/>
</dbReference>
<organism evidence="3 4">
    <name type="scientific">Burkholderia ubonensis</name>
    <dbReference type="NCBI Taxonomy" id="101571"/>
    <lineage>
        <taxon>Bacteria</taxon>
        <taxon>Pseudomonadati</taxon>
        <taxon>Pseudomonadota</taxon>
        <taxon>Betaproteobacteria</taxon>
        <taxon>Burkholderiales</taxon>
        <taxon>Burkholderiaceae</taxon>
        <taxon>Burkholderia</taxon>
        <taxon>Burkholderia cepacia complex</taxon>
    </lineage>
</organism>
<evidence type="ECO:0000313" key="3">
    <source>
        <dbReference type="EMBL" id="KVG56429.1"/>
    </source>
</evidence>
<evidence type="ECO:0000259" key="2">
    <source>
        <dbReference type="Pfam" id="PF04492"/>
    </source>
</evidence>
<feature type="domain" description="Bacteriophage lambda Replication protein O N-terminal" evidence="2">
    <location>
        <begin position="9"/>
        <end position="104"/>
    </location>
</feature>
<dbReference type="EMBL" id="LOXM01000255">
    <property type="protein sequence ID" value="KVG56429.1"/>
    <property type="molecule type" value="Genomic_DNA"/>
</dbReference>
<gene>
    <name evidence="3" type="ORF">WJ33_37010</name>
</gene>
<dbReference type="Proteomes" id="UP000064029">
    <property type="component" value="Unassembled WGS sequence"/>
</dbReference>
<evidence type="ECO:0000256" key="1">
    <source>
        <dbReference type="SAM" id="MobiDB-lite"/>
    </source>
</evidence>
<dbReference type="InterPro" id="IPR036388">
    <property type="entry name" value="WH-like_DNA-bd_sf"/>
</dbReference>
<feature type="compositionally biased region" description="Low complexity" evidence="1">
    <location>
        <begin position="126"/>
        <end position="136"/>
    </location>
</feature>
<sequence length="353" mass="40079">MDVQDATPQLENGFTRLANDLLDALLYAGLTARQWAVVMAVARKTYGWNKTRDDIGLSQLRLMTGIDKSHLSRTIRELEAMRILNREAGMYSHTLGINKRHKDWQLPNQQPQLPKQPQLPIQQPLLNQPQLPNEQPGVAESATKGLPNQQPGGCRKSNHKIVFKEKKDNSKRQCASALTGELVGRFATFYAAYPKKRNRADAEKAFAKLNPDDSLLAVLLKAVEVAKRSRDDWRRENGKFIPYPGTWLNGRMWEDEPDQVEYTAAEQAVMDAYNELMPADWARAITAPFSAQRAAAIRDFIGFAPNKPDMPRRYFGHCAAHLKADDRCGFDWLIKRETYLRVREGVVKHKDAA</sequence>
<dbReference type="Gene3D" id="1.10.10.10">
    <property type="entry name" value="Winged helix-like DNA-binding domain superfamily/Winged helix DNA-binding domain"/>
    <property type="match status" value="1"/>
</dbReference>
<accession>A0A103QVM5</accession>
<proteinExistence type="predicted"/>
<comment type="caution">
    <text evidence="3">The sequence shown here is derived from an EMBL/GenBank/DDBJ whole genome shotgun (WGS) entry which is preliminary data.</text>
</comment>
<dbReference type="NCBIfam" id="TIGR01610">
    <property type="entry name" value="phage_O_Nterm"/>
    <property type="match status" value="1"/>
</dbReference>
<feature type="region of interest" description="Disordered" evidence="1">
    <location>
        <begin position="126"/>
        <end position="168"/>
    </location>
</feature>
<dbReference type="Pfam" id="PF04492">
    <property type="entry name" value="Phage_rep_O"/>
    <property type="match status" value="1"/>
</dbReference>
<protein>
    <recommendedName>
        <fullName evidence="2">Bacteriophage lambda Replication protein O N-terminal domain-containing protein</fullName>
    </recommendedName>
</protein>